<gene>
    <name evidence="5" type="ORF">COR50_16135</name>
</gene>
<dbReference type="InterPro" id="IPR029058">
    <property type="entry name" value="AB_hydrolase_fold"/>
</dbReference>
<keyword evidence="6" id="KW-1185">Reference proteome</keyword>
<feature type="domain" description="Peptidase S9 prolyl oligopeptidase catalytic" evidence="3">
    <location>
        <begin position="620"/>
        <end position="803"/>
    </location>
</feature>
<dbReference type="RefSeq" id="WP_098194940.1">
    <property type="nucleotide sequence ID" value="NZ_CP023777.1"/>
</dbReference>
<dbReference type="KEGG" id="cbae:COR50_16135"/>
<dbReference type="InterPro" id="IPR001375">
    <property type="entry name" value="Peptidase_S9_cat"/>
</dbReference>
<dbReference type="Pfam" id="PF00930">
    <property type="entry name" value="DPPIV_N"/>
    <property type="match status" value="1"/>
</dbReference>
<evidence type="ECO:0000259" key="3">
    <source>
        <dbReference type="Pfam" id="PF00326"/>
    </source>
</evidence>
<name>A0A291QXB1_9BACT</name>
<keyword evidence="2" id="KW-0732">Signal</keyword>
<dbReference type="OrthoDB" id="9812921at2"/>
<feature type="signal peptide" evidence="2">
    <location>
        <begin position="1"/>
        <end position="29"/>
    </location>
</feature>
<sequence>MSNKIFTGKIFSYLLLASSLLISTAEVQAQHANYKLAAKFSPQKQKKMVFSTSVDAHWLKQSDRFWYEYETTDGKNWYIVNPATASKKLMFDRVKLAAELTRIVRDPFDAQHLPIDSLKFIKDERTIQFQVKSSIEEEIKPDSAAAKKDSTDKKSAEKKAKPKKQKKTFYFEYNLDSQQLTELTDFKRPKKRPGWASISPDQQTIVFAREFNLYWMDKANYEKALQNEDDSTIVEHAITKDGVDNYAYGGDEYSSLNTESKKDKKKRKSARILWSPGSDYFVLNRVDKRDVKDLWVINSIADPRPTLETYKYQMPGEKEAPIQHILIFDNKTKTSQEVPLVHFKNQDVSIWSGPRKKSDRDDEWHPYVWHGTNNYFYLTRTSRDLKRIDVMKVDAKTASASTVIEERLNTYVETRRVGLVNGGKELIQWSEQDGWAHFYLYDENGKLKNQVTQGAYHCEDIVNIDEKNRVLYFTANGREAGEDPYYMHLYRVNFDGSNLKLLNKGDFDHNMSLDDNNKFFVDNYSRVNTTPQSALYNNEGKKIMDLETADLKNLFAVGYKFPEIFKVKADDGITDLYGVMYKPFDFDSTKKYPVVEYVYPGPQTEAVNKSFSKVADRTDRLAQIGLIVVTVGNRGGHPSRSKWYHNYGYGNLRDYGLADKKAAIEQLADRYDFIDIDRVGIHGHSGGGFMSTAAMLVYPDFFKVAVSSSGNHDNSIYNRWWSEKHHGVQEHITEKGDTTFLYNIEKNPDLAKNLKGHLMLTTGDIDNNVHPANTVRVINALIKANKRFDFLLLPGQRHGYGNMQEWFFWNLADYYSRWLLGDFSQPVNMIEIQKDIPQTRG</sequence>
<organism evidence="5 6">
    <name type="scientific">Chitinophaga caeni</name>
    <dbReference type="NCBI Taxonomy" id="2029983"/>
    <lineage>
        <taxon>Bacteria</taxon>
        <taxon>Pseudomonadati</taxon>
        <taxon>Bacteroidota</taxon>
        <taxon>Chitinophagia</taxon>
        <taxon>Chitinophagales</taxon>
        <taxon>Chitinophagaceae</taxon>
        <taxon>Chitinophaga</taxon>
    </lineage>
</organism>
<dbReference type="SUPFAM" id="SSF82171">
    <property type="entry name" value="DPP6 N-terminal domain-like"/>
    <property type="match status" value="1"/>
</dbReference>
<proteinExistence type="predicted"/>
<evidence type="ECO:0000256" key="2">
    <source>
        <dbReference type="SAM" id="SignalP"/>
    </source>
</evidence>
<protein>
    <submittedName>
        <fullName evidence="5">S9 family peptidase</fullName>
    </submittedName>
</protein>
<feature type="chain" id="PRO_5012990919" evidence="2">
    <location>
        <begin position="30"/>
        <end position="841"/>
    </location>
</feature>
<dbReference type="PANTHER" id="PTHR11731:SF193">
    <property type="entry name" value="DIPEPTIDYL PEPTIDASE 9"/>
    <property type="match status" value="1"/>
</dbReference>
<dbReference type="Gene3D" id="2.140.10.30">
    <property type="entry name" value="Dipeptidylpeptidase IV, N-terminal domain"/>
    <property type="match status" value="1"/>
</dbReference>
<dbReference type="GO" id="GO:0008239">
    <property type="term" value="F:dipeptidyl-peptidase activity"/>
    <property type="evidence" value="ECO:0007669"/>
    <property type="project" value="TreeGrafter"/>
</dbReference>
<reference evidence="5 6" key="1">
    <citation type="submission" date="2017-10" db="EMBL/GenBank/DDBJ databases">
        <title>Paenichitinophaga pekingensis gen. nov., sp. nov., isolated from activated sludge.</title>
        <authorList>
            <person name="Jin D."/>
            <person name="Kong X."/>
            <person name="Deng Y."/>
            <person name="Bai Z."/>
        </authorList>
    </citation>
    <scope>NUCLEOTIDE SEQUENCE [LARGE SCALE GENOMIC DNA]</scope>
    <source>
        <strain evidence="5 6">13</strain>
    </source>
</reference>
<dbReference type="EMBL" id="CP023777">
    <property type="protein sequence ID" value="ATL48567.1"/>
    <property type="molecule type" value="Genomic_DNA"/>
</dbReference>
<dbReference type="PANTHER" id="PTHR11731">
    <property type="entry name" value="PROTEASE FAMILY S9B,C DIPEPTIDYL-PEPTIDASE IV-RELATED"/>
    <property type="match status" value="1"/>
</dbReference>
<dbReference type="InterPro" id="IPR002469">
    <property type="entry name" value="Peptidase_S9B_N"/>
</dbReference>
<dbReference type="Pfam" id="PF00326">
    <property type="entry name" value="Peptidase_S9"/>
    <property type="match status" value="1"/>
</dbReference>
<evidence type="ECO:0000259" key="4">
    <source>
        <dbReference type="Pfam" id="PF00930"/>
    </source>
</evidence>
<dbReference type="Gene3D" id="3.40.50.1820">
    <property type="entry name" value="alpha/beta hydrolase"/>
    <property type="match status" value="1"/>
</dbReference>
<feature type="domain" description="Dipeptidylpeptidase IV N-terminal" evidence="4">
    <location>
        <begin position="165"/>
        <end position="530"/>
    </location>
</feature>
<dbReference type="GO" id="GO:0008236">
    <property type="term" value="F:serine-type peptidase activity"/>
    <property type="evidence" value="ECO:0007669"/>
    <property type="project" value="InterPro"/>
</dbReference>
<evidence type="ECO:0000256" key="1">
    <source>
        <dbReference type="SAM" id="MobiDB-lite"/>
    </source>
</evidence>
<accession>A0A291QXB1</accession>
<evidence type="ECO:0000313" key="6">
    <source>
        <dbReference type="Proteomes" id="UP000220133"/>
    </source>
</evidence>
<dbReference type="Proteomes" id="UP000220133">
    <property type="component" value="Chromosome"/>
</dbReference>
<feature type="compositionally biased region" description="Basic and acidic residues" evidence="1">
    <location>
        <begin position="140"/>
        <end position="159"/>
    </location>
</feature>
<dbReference type="InterPro" id="IPR050278">
    <property type="entry name" value="Serine_Prot_S9B/DPPIV"/>
</dbReference>
<dbReference type="AlphaFoldDB" id="A0A291QXB1"/>
<evidence type="ECO:0000313" key="5">
    <source>
        <dbReference type="EMBL" id="ATL48567.1"/>
    </source>
</evidence>
<dbReference type="SUPFAM" id="SSF53474">
    <property type="entry name" value="alpha/beta-Hydrolases"/>
    <property type="match status" value="1"/>
</dbReference>
<dbReference type="GO" id="GO:0006508">
    <property type="term" value="P:proteolysis"/>
    <property type="evidence" value="ECO:0007669"/>
    <property type="project" value="InterPro"/>
</dbReference>
<feature type="region of interest" description="Disordered" evidence="1">
    <location>
        <begin position="140"/>
        <end position="161"/>
    </location>
</feature>